<dbReference type="EMBL" id="JAVRIB010000007">
    <property type="protein sequence ID" value="MDT0634915.1"/>
    <property type="molecule type" value="Genomic_DNA"/>
</dbReference>
<gene>
    <name evidence="1" type="ORF">RM532_08070</name>
</gene>
<sequence length="106" mass="11774">MAARAFAAEPLDTLELRELCLVCGVSAELVIDLMDEGIVEPVGRSRRGPLFTAVAVRRVQIVRRLQRDLGVNRAGAGLAMELIDELQRLRRRVALLEARDGIEPNR</sequence>
<name>A0ABU3C046_9GAMM</name>
<dbReference type="Pfam" id="PF13591">
    <property type="entry name" value="MerR_2"/>
    <property type="match status" value="1"/>
</dbReference>
<dbReference type="RefSeq" id="WP_311652744.1">
    <property type="nucleotide sequence ID" value="NZ_JAVRIB010000007.1"/>
</dbReference>
<keyword evidence="2" id="KW-1185">Reference proteome</keyword>
<proteinExistence type="predicted"/>
<dbReference type="Proteomes" id="UP001251857">
    <property type="component" value="Unassembled WGS sequence"/>
</dbReference>
<reference evidence="1 2" key="1">
    <citation type="submission" date="2023-09" db="EMBL/GenBank/DDBJ databases">
        <authorList>
            <person name="Rey-Velasco X."/>
        </authorList>
    </citation>
    <scope>NUCLEOTIDE SEQUENCE [LARGE SCALE GENOMIC DNA]</scope>
    <source>
        <strain evidence="1 2">W335</strain>
    </source>
</reference>
<dbReference type="Gene3D" id="1.10.1660.10">
    <property type="match status" value="1"/>
</dbReference>
<protein>
    <submittedName>
        <fullName evidence="1">Chaperone modulator CbpM</fullName>
    </submittedName>
</protein>
<comment type="caution">
    <text evidence="1">The sequence shown here is derived from an EMBL/GenBank/DDBJ whole genome shotgun (WGS) entry which is preliminary data.</text>
</comment>
<evidence type="ECO:0000313" key="1">
    <source>
        <dbReference type="EMBL" id="MDT0634915.1"/>
    </source>
</evidence>
<evidence type="ECO:0000313" key="2">
    <source>
        <dbReference type="Proteomes" id="UP001251857"/>
    </source>
</evidence>
<accession>A0ABU3C046</accession>
<organism evidence="1 2">
    <name type="scientific">Spectribacter hydrogenoxidans</name>
    <dbReference type="NCBI Taxonomy" id="3075608"/>
    <lineage>
        <taxon>Bacteria</taxon>
        <taxon>Pseudomonadati</taxon>
        <taxon>Pseudomonadota</taxon>
        <taxon>Gammaproteobacteria</taxon>
        <taxon>Salinisphaerales</taxon>
        <taxon>Salinisphaeraceae</taxon>
        <taxon>Spectribacter</taxon>
    </lineage>
</organism>